<evidence type="ECO:0000256" key="4">
    <source>
        <dbReference type="ARBA" id="ARBA00022833"/>
    </source>
</evidence>
<feature type="non-terminal residue" evidence="8">
    <location>
        <position position="1"/>
    </location>
</feature>
<proteinExistence type="predicted"/>
<dbReference type="Proteomes" id="UP001328107">
    <property type="component" value="Unassembled WGS sequence"/>
</dbReference>
<accession>A0AAN5DGX6</accession>
<dbReference type="Pfam" id="PF02574">
    <property type="entry name" value="S-methyl_trans"/>
    <property type="match status" value="1"/>
</dbReference>
<dbReference type="EMBL" id="BTRK01000006">
    <property type="protein sequence ID" value="GMR62312.1"/>
    <property type="molecule type" value="Genomic_DNA"/>
</dbReference>
<dbReference type="GO" id="GO:0008898">
    <property type="term" value="F:S-adenosylmethionine-homocysteine S-methyltransferase activity"/>
    <property type="evidence" value="ECO:0007669"/>
    <property type="project" value="TreeGrafter"/>
</dbReference>
<evidence type="ECO:0000259" key="7">
    <source>
        <dbReference type="PROSITE" id="PS50970"/>
    </source>
</evidence>
<evidence type="ECO:0000256" key="6">
    <source>
        <dbReference type="PROSITE-ProRule" id="PRU00333"/>
    </source>
</evidence>
<keyword evidence="1" id="KW-0489">Methyltransferase</keyword>
<dbReference type="Gene3D" id="3.20.20.330">
    <property type="entry name" value="Homocysteine-binding-like domain"/>
    <property type="match status" value="1"/>
</dbReference>
<dbReference type="GO" id="GO:0032259">
    <property type="term" value="P:methylation"/>
    <property type="evidence" value="ECO:0007669"/>
    <property type="project" value="UniProtKB-KW"/>
</dbReference>
<feature type="non-terminal residue" evidence="8">
    <location>
        <position position="141"/>
    </location>
</feature>
<evidence type="ECO:0000256" key="2">
    <source>
        <dbReference type="ARBA" id="ARBA00022679"/>
    </source>
</evidence>
<dbReference type="PROSITE" id="PS50970">
    <property type="entry name" value="HCY"/>
    <property type="match status" value="1"/>
</dbReference>
<reference evidence="9" key="1">
    <citation type="submission" date="2022-10" db="EMBL/GenBank/DDBJ databases">
        <title>Genome assembly of Pristionchus species.</title>
        <authorList>
            <person name="Yoshida K."/>
            <person name="Sommer R.J."/>
        </authorList>
    </citation>
    <scope>NUCLEOTIDE SEQUENCE [LARGE SCALE GENOMIC DNA]</scope>
    <source>
        <strain evidence="9">RS5460</strain>
    </source>
</reference>
<dbReference type="AlphaFoldDB" id="A0AAN5DGX6"/>
<protein>
    <recommendedName>
        <fullName evidence="7">Hcy-binding domain-containing protein</fullName>
    </recommendedName>
</protein>
<comment type="pathway">
    <text evidence="5">Amino-acid biosynthesis; L-methionine biosynthesis via de novo pathway.</text>
</comment>
<organism evidence="8 9">
    <name type="scientific">Pristionchus mayeri</name>
    <dbReference type="NCBI Taxonomy" id="1317129"/>
    <lineage>
        <taxon>Eukaryota</taxon>
        <taxon>Metazoa</taxon>
        <taxon>Ecdysozoa</taxon>
        <taxon>Nematoda</taxon>
        <taxon>Chromadorea</taxon>
        <taxon>Rhabditida</taxon>
        <taxon>Rhabditina</taxon>
        <taxon>Diplogasteromorpha</taxon>
        <taxon>Diplogasteroidea</taxon>
        <taxon>Neodiplogasteridae</taxon>
        <taxon>Pristionchus</taxon>
    </lineage>
</organism>
<evidence type="ECO:0000256" key="1">
    <source>
        <dbReference type="ARBA" id="ARBA00022603"/>
    </source>
</evidence>
<evidence type="ECO:0000256" key="3">
    <source>
        <dbReference type="ARBA" id="ARBA00022723"/>
    </source>
</evidence>
<keyword evidence="4" id="KW-0862">Zinc</keyword>
<dbReference type="InterPro" id="IPR003726">
    <property type="entry name" value="HCY_dom"/>
</dbReference>
<comment type="caution">
    <text evidence="8">The sequence shown here is derived from an EMBL/GenBank/DDBJ whole genome shotgun (WGS) entry which is preliminary data.</text>
</comment>
<dbReference type="InterPro" id="IPR036589">
    <property type="entry name" value="HCY_dom_sf"/>
</dbReference>
<keyword evidence="3" id="KW-0479">Metal-binding</keyword>
<keyword evidence="9" id="KW-1185">Reference proteome</keyword>
<comment type="caution">
    <text evidence="6">Lacks conserved residue(s) required for the propagation of feature annotation.</text>
</comment>
<evidence type="ECO:0000313" key="8">
    <source>
        <dbReference type="EMBL" id="GMR62312.1"/>
    </source>
</evidence>
<dbReference type="GO" id="GO:0046872">
    <property type="term" value="F:metal ion binding"/>
    <property type="evidence" value="ECO:0007669"/>
    <property type="project" value="UniProtKB-KW"/>
</dbReference>
<evidence type="ECO:0000256" key="5">
    <source>
        <dbReference type="ARBA" id="ARBA00034478"/>
    </source>
</evidence>
<dbReference type="InterPro" id="IPR051486">
    <property type="entry name" value="Hcy_S-methyltransferase"/>
</dbReference>
<dbReference type="PANTHER" id="PTHR46015">
    <property type="entry name" value="ZGC:172121"/>
    <property type="match status" value="1"/>
</dbReference>
<dbReference type="GO" id="GO:0033528">
    <property type="term" value="P:S-methylmethionine cycle"/>
    <property type="evidence" value="ECO:0007669"/>
    <property type="project" value="TreeGrafter"/>
</dbReference>
<evidence type="ECO:0000313" key="9">
    <source>
        <dbReference type="Proteomes" id="UP001328107"/>
    </source>
</evidence>
<dbReference type="SUPFAM" id="SSF82282">
    <property type="entry name" value="Homocysteine S-methyltransferase"/>
    <property type="match status" value="1"/>
</dbReference>
<sequence>KGCLKEWIDEKKRKNEIILLDGSFSYELKKAVDFEDHPGWTAYANFSSPEEVQRVHETYIHIGCDMITTNTYHHSIDLLSPLYGQQVVREQFKNAVDTAHRARSALQKEGNVKILMSIGSYATKLRDGSEYTGAYEVTEDP</sequence>
<name>A0AAN5DGX6_9BILA</name>
<keyword evidence="2" id="KW-0808">Transferase</keyword>
<dbReference type="GO" id="GO:0009086">
    <property type="term" value="P:methionine biosynthetic process"/>
    <property type="evidence" value="ECO:0007669"/>
    <property type="project" value="TreeGrafter"/>
</dbReference>
<dbReference type="PANTHER" id="PTHR46015:SF1">
    <property type="entry name" value="HOMOCYSTEINE S-METHYLTRANSFERASE-LIKE ISOFORM 1"/>
    <property type="match status" value="1"/>
</dbReference>
<feature type="domain" description="Hcy-binding" evidence="7">
    <location>
        <begin position="6"/>
        <end position="141"/>
    </location>
</feature>
<gene>
    <name evidence="8" type="ORF">PMAYCL1PPCAC_32507</name>
</gene>